<dbReference type="GO" id="GO:0000287">
    <property type="term" value="F:magnesium ion binding"/>
    <property type="evidence" value="ECO:0007669"/>
    <property type="project" value="TreeGrafter"/>
</dbReference>
<organism evidence="6 7">
    <name type="scientific">Potamilus streckersoni</name>
    <dbReference type="NCBI Taxonomy" id="2493646"/>
    <lineage>
        <taxon>Eukaryota</taxon>
        <taxon>Metazoa</taxon>
        <taxon>Spiralia</taxon>
        <taxon>Lophotrochozoa</taxon>
        <taxon>Mollusca</taxon>
        <taxon>Bivalvia</taxon>
        <taxon>Autobranchia</taxon>
        <taxon>Heteroconchia</taxon>
        <taxon>Palaeoheterodonta</taxon>
        <taxon>Unionida</taxon>
        <taxon>Unionoidea</taxon>
        <taxon>Unionidae</taxon>
        <taxon>Ambleminae</taxon>
        <taxon>Lampsilini</taxon>
        <taxon>Potamilus</taxon>
    </lineage>
</organism>
<dbReference type="CDD" id="cd00051">
    <property type="entry name" value="EFh"/>
    <property type="match status" value="1"/>
</dbReference>
<reference evidence="6" key="3">
    <citation type="submission" date="2023-05" db="EMBL/GenBank/DDBJ databases">
        <authorList>
            <person name="Smith C.H."/>
        </authorList>
    </citation>
    <scope>NUCLEOTIDE SEQUENCE</scope>
    <source>
        <strain evidence="6">CHS0354</strain>
        <tissue evidence="6">Mantle</tissue>
    </source>
</reference>
<evidence type="ECO:0000256" key="1">
    <source>
        <dbReference type="ARBA" id="ARBA00022723"/>
    </source>
</evidence>
<comment type="caution">
    <text evidence="6">The sequence shown here is derived from an EMBL/GenBank/DDBJ whole genome shotgun (WGS) entry which is preliminary data.</text>
</comment>
<keyword evidence="4" id="KW-0460">Magnesium</keyword>
<dbReference type="AlphaFoldDB" id="A0AAE0S8D8"/>
<gene>
    <name evidence="6" type="ORF">CHS0354_001289</name>
</gene>
<evidence type="ECO:0000313" key="6">
    <source>
        <dbReference type="EMBL" id="KAK3586675.1"/>
    </source>
</evidence>
<sequence>MGNKVTTFTEEQLEAYQDCTLFTRKEILRLFKRYRELAPETVPLDMKNGTKKVKVPYSIIEKMVELKENPFCKNICEVFSEDGSGDMTFDDFLDMCSVFCEAAPRDIKAAYAFKIYDFDHDNYLSKSDLERALTSLTGDGLTQDEINFVVSKVLEEADLDDDGMLSYIEFEHVISRSPDFISTFHIRF</sequence>
<name>A0AAE0S8D8_9BIVA</name>
<dbReference type="FunFam" id="1.10.238.10:FF:000079">
    <property type="entry name" value="Calcium and integrin-binding family member 2"/>
    <property type="match status" value="1"/>
</dbReference>
<dbReference type="PROSITE" id="PS00018">
    <property type="entry name" value="EF_HAND_1"/>
    <property type="match status" value="2"/>
</dbReference>
<dbReference type="Gene3D" id="1.10.238.10">
    <property type="entry name" value="EF-hand"/>
    <property type="match status" value="2"/>
</dbReference>
<evidence type="ECO:0000256" key="2">
    <source>
        <dbReference type="ARBA" id="ARBA00022737"/>
    </source>
</evidence>
<proteinExistence type="predicted"/>
<feature type="domain" description="EF-hand" evidence="5">
    <location>
        <begin position="67"/>
        <end position="102"/>
    </location>
</feature>
<dbReference type="InterPro" id="IPR011992">
    <property type="entry name" value="EF-hand-dom_pair"/>
</dbReference>
<feature type="domain" description="EF-hand" evidence="5">
    <location>
        <begin position="104"/>
        <end position="139"/>
    </location>
</feature>
<dbReference type="EMBL" id="JAEAOA010000127">
    <property type="protein sequence ID" value="KAK3586675.1"/>
    <property type="molecule type" value="Genomic_DNA"/>
</dbReference>
<accession>A0AAE0S8D8</accession>
<dbReference type="PANTHER" id="PTHR45791">
    <property type="entry name" value="CALCIUM AND INTEGRIN BINDING FAMILY MEMBER 2"/>
    <property type="match status" value="1"/>
</dbReference>
<evidence type="ECO:0000256" key="4">
    <source>
        <dbReference type="ARBA" id="ARBA00022842"/>
    </source>
</evidence>
<dbReference type="Pfam" id="PF13499">
    <property type="entry name" value="EF-hand_7"/>
    <property type="match status" value="1"/>
</dbReference>
<keyword evidence="7" id="KW-1185">Reference proteome</keyword>
<dbReference type="SMART" id="SM00054">
    <property type="entry name" value="EFh"/>
    <property type="match status" value="3"/>
</dbReference>
<keyword evidence="2" id="KW-0677">Repeat</keyword>
<dbReference type="Proteomes" id="UP001195483">
    <property type="component" value="Unassembled WGS sequence"/>
</dbReference>
<dbReference type="InterPro" id="IPR018247">
    <property type="entry name" value="EF_Hand_1_Ca_BS"/>
</dbReference>
<dbReference type="SUPFAM" id="SSF47473">
    <property type="entry name" value="EF-hand"/>
    <property type="match status" value="1"/>
</dbReference>
<dbReference type="InterPro" id="IPR051433">
    <property type="entry name" value="CIBP"/>
</dbReference>
<evidence type="ECO:0000256" key="3">
    <source>
        <dbReference type="ARBA" id="ARBA00022837"/>
    </source>
</evidence>
<dbReference type="GO" id="GO:0005509">
    <property type="term" value="F:calcium ion binding"/>
    <property type="evidence" value="ECO:0007669"/>
    <property type="project" value="InterPro"/>
</dbReference>
<protein>
    <recommendedName>
        <fullName evidence="5">EF-hand domain-containing protein</fullName>
    </recommendedName>
</protein>
<dbReference type="PANTHER" id="PTHR45791:SF6">
    <property type="entry name" value="CALCIUM AND INTEGRIN BINDING FAMILY MEMBER 2"/>
    <property type="match status" value="1"/>
</dbReference>
<dbReference type="GO" id="GO:0055074">
    <property type="term" value="P:calcium ion homeostasis"/>
    <property type="evidence" value="ECO:0007669"/>
    <property type="project" value="TreeGrafter"/>
</dbReference>
<reference evidence="6" key="1">
    <citation type="journal article" date="2021" name="Genome Biol. Evol.">
        <title>A High-Quality Reference Genome for a Parasitic Bivalve with Doubly Uniparental Inheritance (Bivalvia: Unionida).</title>
        <authorList>
            <person name="Smith C.H."/>
        </authorList>
    </citation>
    <scope>NUCLEOTIDE SEQUENCE</scope>
    <source>
        <strain evidence="6">CHS0354</strain>
    </source>
</reference>
<evidence type="ECO:0000313" key="7">
    <source>
        <dbReference type="Proteomes" id="UP001195483"/>
    </source>
</evidence>
<dbReference type="InterPro" id="IPR002048">
    <property type="entry name" value="EF_hand_dom"/>
</dbReference>
<keyword evidence="3" id="KW-0106">Calcium</keyword>
<keyword evidence="1" id="KW-0479">Metal-binding</keyword>
<reference evidence="6" key="2">
    <citation type="journal article" date="2021" name="Genome Biol. Evol.">
        <title>Developing a high-quality reference genome for a parasitic bivalve with doubly uniparental inheritance (Bivalvia: Unionida).</title>
        <authorList>
            <person name="Smith C.H."/>
        </authorList>
    </citation>
    <scope>NUCLEOTIDE SEQUENCE</scope>
    <source>
        <strain evidence="6">CHS0354</strain>
        <tissue evidence="6">Mantle</tissue>
    </source>
</reference>
<evidence type="ECO:0000259" key="5">
    <source>
        <dbReference type="PROSITE" id="PS50222"/>
    </source>
</evidence>
<dbReference type="PROSITE" id="PS50222">
    <property type="entry name" value="EF_HAND_2"/>
    <property type="match status" value="2"/>
</dbReference>